<comment type="caution">
    <text evidence="3">The sequence shown here is derived from an EMBL/GenBank/DDBJ whole genome shotgun (WGS) entry which is preliminary data.</text>
</comment>
<keyword evidence="4" id="KW-1185">Reference proteome</keyword>
<accession>A0ABW0STS9</accession>
<feature type="compositionally biased region" description="Basic and acidic residues" evidence="1">
    <location>
        <begin position="335"/>
        <end position="346"/>
    </location>
</feature>
<evidence type="ECO:0000313" key="4">
    <source>
        <dbReference type="Proteomes" id="UP001596111"/>
    </source>
</evidence>
<sequence length="379" mass="37650">MTAYAVGSTPAAVPAPSSTPAAGAQDGAAPGHFENQLDAARQRAAPRDREPRPTEPNARDSASKPSTPNNHRTDAARTTDPRDPSKTALAKPPATTPADVPTSAALGMPVVAAAEAGAADAKTSTDATKVDDHAASALAGAMLALIGPAVAGALRPAAAAGAADALGQTGKIVATDAQAAMLSLADAAGAAAATTSPWPGMLTAAKDLLPVSTTAKDSSTADAAPSMAMSALPTPVTAPALPVLHLQSPVGSQGFAQELGQQVAWLGGQDIKQARIRLHPAELGSLDVQVSLSHGRVDVVFSAQHPGAVAAVQQSLPQLDHMLAQNGLSLGHAEVGQHDRGDRQGRAADAGGATLDEPGEIDAVGSITLGQIGLLDAFA</sequence>
<dbReference type="Pfam" id="PF02120">
    <property type="entry name" value="Flg_hook"/>
    <property type="match status" value="1"/>
</dbReference>
<dbReference type="Gene3D" id="3.30.750.140">
    <property type="match status" value="1"/>
</dbReference>
<feature type="compositionally biased region" description="Low complexity" evidence="1">
    <location>
        <begin position="1"/>
        <end position="31"/>
    </location>
</feature>
<dbReference type="Proteomes" id="UP001596111">
    <property type="component" value="Unassembled WGS sequence"/>
</dbReference>
<name>A0ABW0STS9_9GAMM</name>
<dbReference type="PANTHER" id="PTHR37533:SF2">
    <property type="entry name" value="FLAGELLAR HOOK-LENGTH CONTROL PROTEIN"/>
    <property type="match status" value="1"/>
</dbReference>
<organism evidence="3 4">
    <name type="scientific">Rhodanobacter terrae</name>
    <dbReference type="NCBI Taxonomy" id="418647"/>
    <lineage>
        <taxon>Bacteria</taxon>
        <taxon>Pseudomonadati</taxon>
        <taxon>Pseudomonadota</taxon>
        <taxon>Gammaproteobacteria</taxon>
        <taxon>Lysobacterales</taxon>
        <taxon>Rhodanobacteraceae</taxon>
        <taxon>Rhodanobacter</taxon>
    </lineage>
</organism>
<feature type="compositionally biased region" description="Basic and acidic residues" evidence="1">
    <location>
        <begin position="71"/>
        <end position="85"/>
    </location>
</feature>
<protein>
    <submittedName>
        <fullName evidence="3">Flagellar hook-length control protein FliK</fullName>
    </submittedName>
</protein>
<keyword evidence="3" id="KW-0282">Flagellum</keyword>
<evidence type="ECO:0000259" key="2">
    <source>
        <dbReference type="Pfam" id="PF02120"/>
    </source>
</evidence>
<dbReference type="PANTHER" id="PTHR37533">
    <property type="entry name" value="FLAGELLAR HOOK-LENGTH CONTROL PROTEIN"/>
    <property type="match status" value="1"/>
</dbReference>
<reference evidence="4" key="1">
    <citation type="journal article" date="2019" name="Int. J. Syst. Evol. Microbiol.">
        <title>The Global Catalogue of Microorganisms (GCM) 10K type strain sequencing project: providing services to taxonomists for standard genome sequencing and annotation.</title>
        <authorList>
            <consortium name="The Broad Institute Genomics Platform"/>
            <consortium name="The Broad Institute Genome Sequencing Center for Infectious Disease"/>
            <person name="Wu L."/>
            <person name="Ma J."/>
        </authorList>
    </citation>
    <scope>NUCLEOTIDE SEQUENCE [LARGE SCALE GENOMIC DNA]</scope>
    <source>
        <strain evidence="4">CGMCC 1.13587</strain>
    </source>
</reference>
<feature type="region of interest" description="Disordered" evidence="1">
    <location>
        <begin position="335"/>
        <end position="357"/>
    </location>
</feature>
<dbReference type="CDD" id="cd17470">
    <property type="entry name" value="T3SS_Flik_C"/>
    <property type="match status" value="1"/>
</dbReference>
<gene>
    <name evidence="3" type="ORF">ACFPPB_03975</name>
</gene>
<dbReference type="InterPro" id="IPR038610">
    <property type="entry name" value="FliK-like_C_sf"/>
</dbReference>
<feature type="compositionally biased region" description="Low complexity" evidence="1">
    <location>
        <begin position="86"/>
        <end position="98"/>
    </location>
</feature>
<proteinExistence type="predicted"/>
<dbReference type="RefSeq" id="WP_377324639.1">
    <property type="nucleotide sequence ID" value="NZ_JBHSNG010000003.1"/>
</dbReference>
<dbReference type="InterPro" id="IPR021136">
    <property type="entry name" value="Flagellar_hook_control-like_C"/>
</dbReference>
<dbReference type="InterPro" id="IPR052563">
    <property type="entry name" value="FliK"/>
</dbReference>
<feature type="domain" description="Flagellar hook-length control protein-like C-terminal" evidence="2">
    <location>
        <begin position="261"/>
        <end position="341"/>
    </location>
</feature>
<dbReference type="EMBL" id="JBHSNG010000003">
    <property type="protein sequence ID" value="MFC5580270.1"/>
    <property type="molecule type" value="Genomic_DNA"/>
</dbReference>
<keyword evidence="3" id="KW-0969">Cilium</keyword>
<evidence type="ECO:0000313" key="3">
    <source>
        <dbReference type="EMBL" id="MFC5580270.1"/>
    </source>
</evidence>
<feature type="compositionally biased region" description="Basic and acidic residues" evidence="1">
    <location>
        <begin position="45"/>
        <end position="62"/>
    </location>
</feature>
<evidence type="ECO:0000256" key="1">
    <source>
        <dbReference type="SAM" id="MobiDB-lite"/>
    </source>
</evidence>
<keyword evidence="3" id="KW-0966">Cell projection</keyword>
<feature type="region of interest" description="Disordered" evidence="1">
    <location>
        <begin position="1"/>
        <end position="102"/>
    </location>
</feature>